<evidence type="ECO:0000313" key="16">
    <source>
        <dbReference type="EMBL" id="SMC03207.1"/>
    </source>
</evidence>
<evidence type="ECO:0000256" key="6">
    <source>
        <dbReference type="ARBA" id="ARBA00022806"/>
    </source>
</evidence>
<keyword evidence="7 13" id="KW-0067">ATP-binding</keyword>
<comment type="subcellular location">
    <subcellularLocation>
        <location evidence="1 13">Cytoplasm</location>
    </subcellularLocation>
</comment>
<dbReference type="GO" id="GO:0006355">
    <property type="term" value="P:regulation of DNA-templated transcription"/>
    <property type="evidence" value="ECO:0007669"/>
    <property type="project" value="UniProtKB-UniRule"/>
</dbReference>
<dbReference type="FunFam" id="3.40.50.300:FF:000546">
    <property type="entry name" value="Transcription-repair-coupling factor"/>
    <property type="match status" value="1"/>
</dbReference>
<evidence type="ECO:0000259" key="14">
    <source>
        <dbReference type="PROSITE" id="PS51192"/>
    </source>
</evidence>
<dbReference type="InterPro" id="IPR047112">
    <property type="entry name" value="RecG/Mfd"/>
</dbReference>
<protein>
    <recommendedName>
        <fullName evidence="12 13">Transcription-repair-coupling factor</fullName>
        <shortName evidence="13">TRCF</shortName>
        <ecNumber evidence="13">3.6.4.-</ecNumber>
    </recommendedName>
</protein>
<evidence type="ECO:0000256" key="4">
    <source>
        <dbReference type="ARBA" id="ARBA00022763"/>
    </source>
</evidence>
<keyword evidence="4 13" id="KW-0227">DNA damage</keyword>
<dbReference type="PANTHER" id="PTHR47964:SF1">
    <property type="entry name" value="ATP-DEPENDENT DNA HELICASE HOMOLOG RECG, CHLOROPLASTIC"/>
    <property type="match status" value="1"/>
</dbReference>
<dbReference type="InterPro" id="IPR011545">
    <property type="entry name" value="DEAD/DEAH_box_helicase_dom"/>
</dbReference>
<dbReference type="InterPro" id="IPR036101">
    <property type="entry name" value="CarD-like/TRCF_RID_sf"/>
</dbReference>
<dbReference type="CDD" id="cd17991">
    <property type="entry name" value="DEXHc_TRCF"/>
    <property type="match status" value="1"/>
</dbReference>
<dbReference type="InterPro" id="IPR005118">
    <property type="entry name" value="TRCF_C"/>
</dbReference>
<feature type="domain" description="Helicase ATP-binding" evidence="14">
    <location>
        <begin position="632"/>
        <end position="793"/>
    </location>
</feature>
<dbReference type="SUPFAM" id="SSF143517">
    <property type="entry name" value="TRCF domain-like"/>
    <property type="match status" value="1"/>
</dbReference>
<keyword evidence="17" id="KW-1185">Reference proteome</keyword>
<dbReference type="InterPro" id="IPR037235">
    <property type="entry name" value="TRCF-like_C_D7"/>
</dbReference>
<evidence type="ECO:0000256" key="8">
    <source>
        <dbReference type="ARBA" id="ARBA00023125"/>
    </source>
</evidence>
<keyword evidence="2 13" id="KW-0963">Cytoplasm</keyword>
<dbReference type="STRING" id="28034.BFX07_09580"/>
<evidence type="ECO:0000256" key="3">
    <source>
        <dbReference type="ARBA" id="ARBA00022741"/>
    </source>
</evidence>
<dbReference type="Proteomes" id="UP000192660">
    <property type="component" value="Unassembled WGS sequence"/>
</dbReference>
<dbReference type="Gene3D" id="2.40.10.170">
    <property type="match status" value="1"/>
</dbReference>
<dbReference type="Pfam" id="PF03461">
    <property type="entry name" value="TRCF"/>
    <property type="match status" value="1"/>
</dbReference>
<dbReference type="EMBL" id="FWWY01000001">
    <property type="protein sequence ID" value="SMC03207.1"/>
    <property type="molecule type" value="Genomic_DNA"/>
</dbReference>
<keyword evidence="3 13" id="KW-0547">Nucleotide-binding</keyword>
<keyword evidence="6" id="KW-0347">Helicase</keyword>
<keyword evidence="8 13" id="KW-0238">DNA-binding</keyword>
<dbReference type="Pfam" id="PF02559">
    <property type="entry name" value="CarD_TRCF_RID"/>
    <property type="match status" value="1"/>
</dbReference>
<dbReference type="InterPro" id="IPR001650">
    <property type="entry name" value="Helicase_C-like"/>
</dbReference>
<sequence>MADLSSLKTLWSDLAPYRNLVEELKQGKTTQVFGLSGSLPSFLTAKVAEDIARPCLIVTVGFQEARAFEAELTQFLPEAPIYLLPPRPYIVGEVQAQSHDWTLMRLEALTQAAHNPRAIVIGSVEACRQLILPVHAEPLEVTVGQKLPRDAVMLKLDRLGYRREGEATEQGTFAVRGGLIDVFVPGGPAYRMEWFDDEIDSLRIFDVTTQKTIEMIQKAQIGPAAEVLLTPEQRQRGIDQIAHESELLIRNLESMGQFDKAQKAKERFGRWLGDLAEGRIFAGIERFAPAFGSLKSITQIFSTKPLVIYHDLPRIGEALLGRDADEREERQRHLERGDFLPLEAHGTLDHEQFFSRLKGYGELSLSLMPHNRRESDLHLNLTGRPAPRIHGQMELLKAEISRLRKSRMRVGLVLRDVQAVNVMQRQLLDLGISSREGLGERGEVGLLTGQLGHGFILSELSLALLGETELSGRELKLTPRKNRESRQTVRIGDLHPGDYVVHITHGIGRYLGIKTLTIQDQHKDYLHVQYAGQDTLYVPTDQLGLIQKYIGIEGQEPKLSKMGGQEWSRVKDKVRASVRQMAEELIRLYAIRESRPGFSFAPDTPWQQEFEAAFGYDETEDQMRSIEEIKRDMERPRPMDRLLCGDVGYGKTEVAFRAAFKAIMSGKQVAFLVPTTLLADQHYTTAKARFSGFPVAVEVLSRFRTPKQQRDILERLHQGQIDLIIGTHRLLGKDVKFRDLGLLIVDEEHRFGVAHKERIKALRENIDVLTLSATPIPRTLHMAMVGVRDMSLIETPPLDRLPVETVVAEFDEDLVREAIRRELDRGGQVYYVQNRILAIDQTVSRLQKMFPDVAIGVVHGRMDETRIEDVMARFIEQEYDILVATSIIESGLDIPNANTLIVEDADRLGLAQLYQLRGRVGRSARLAYAYFTYKRDKVLSPQAEKRLEAIREFTELGAGYQIALRDLEIRGAGNLLGAEQHGFIASVGFDLYTQLLSEAVRELKGEAVQTDIEPQIDISVDAYLPDFYINVPSAKVELYKRLVSAKNLEEIEALAEEIEDRFGPLPVEVTRLLQLSRVRVMAKELKIVQLSHKKDRIVLTTLPETPMGVDVIRQLAARYPGRLIPSPAKAPELSVKLPLRHSVEHALDVAEDVLLTMKGALAGAKEESG</sequence>
<dbReference type="PROSITE" id="PS51194">
    <property type="entry name" value="HELICASE_CTER"/>
    <property type="match status" value="1"/>
</dbReference>
<evidence type="ECO:0000256" key="11">
    <source>
        <dbReference type="ARBA" id="ARBA00061399"/>
    </source>
</evidence>
<dbReference type="GO" id="GO:0005737">
    <property type="term" value="C:cytoplasm"/>
    <property type="evidence" value="ECO:0007669"/>
    <property type="project" value="UniProtKB-SubCell"/>
</dbReference>
<dbReference type="Gene3D" id="3.40.50.300">
    <property type="entry name" value="P-loop containing nucleotide triphosphate hydrolases"/>
    <property type="match status" value="2"/>
</dbReference>
<dbReference type="SUPFAM" id="SSF141259">
    <property type="entry name" value="CarD-like"/>
    <property type="match status" value="1"/>
</dbReference>
<dbReference type="SMART" id="SM00982">
    <property type="entry name" value="TRCF"/>
    <property type="match status" value="1"/>
</dbReference>
<dbReference type="Gene3D" id="3.40.50.11180">
    <property type="match status" value="1"/>
</dbReference>
<dbReference type="GO" id="GO:0003678">
    <property type="term" value="F:DNA helicase activity"/>
    <property type="evidence" value="ECO:0007669"/>
    <property type="project" value="TreeGrafter"/>
</dbReference>
<dbReference type="InterPro" id="IPR003711">
    <property type="entry name" value="CarD-like/TRCF_RID"/>
</dbReference>
<feature type="domain" description="Helicase C-terminal" evidence="15">
    <location>
        <begin position="802"/>
        <end position="968"/>
    </location>
</feature>
<keyword evidence="9 13" id="KW-0234">DNA repair</keyword>
<dbReference type="InterPro" id="IPR014001">
    <property type="entry name" value="Helicase_ATP-bd"/>
</dbReference>
<evidence type="ECO:0000256" key="1">
    <source>
        <dbReference type="ARBA" id="ARBA00004496"/>
    </source>
</evidence>
<dbReference type="GO" id="GO:0003684">
    <property type="term" value="F:damaged DNA binding"/>
    <property type="evidence" value="ECO:0007669"/>
    <property type="project" value="InterPro"/>
</dbReference>
<dbReference type="RefSeq" id="WP_051005394.1">
    <property type="nucleotide sequence ID" value="NZ_FWWY01000001.1"/>
</dbReference>
<dbReference type="SMART" id="SM00487">
    <property type="entry name" value="DEXDc"/>
    <property type="match status" value="1"/>
</dbReference>
<dbReference type="Gene3D" id="3.30.2060.10">
    <property type="entry name" value="Penicillin-binding protein 1b domain"/>
    <property type="match status" value="1"/>
</dbReference>
<dbReference type="PANTHER" id="PTHR47964">
    <property type="entry name" value="ATP-DEPENDENT DNA HELICASE HOMOLOG RECG, CHLOROPLASTIC"/>
    <property type="match status" value="1"/>
</dbReference>
<gene>
    <name evidence="13" type="primary">mfd</name>
    <name evidence="16" type="ORF">SAMN00768000_0968</name>
</gene>
<proteinExistence type="inferred from homology"/>
<dbReference type="SUPFAM" id="SSF52540">
    <property type="entry name" value="P-loop containing nucleoside triphosphate hydrolases"/>
    <property type="match status" value="4"/>
</dbReference>
<reference evidence="17" key="1">
    <citation type="submission" date="2017-04" db="EMBL/GenBank/DDBJ databases">
        <authorList>
            <person name="Varghese N."/>
            <person name="Submissions S."/>
        </authorList>
    </citation>
    <scope>NUCLEOTIDE SEQUENCE [LARGE SCALE GENOMIC DNA]</scope>
    <source>
        <strain evidence="17">DSM 9293</strain>
    </source>
</reference>
<name>A0A1W1WA89_SULTA</name>
<dbReference type="Pfam" id="PF00271">
    <property type="entry name" value="Helicase_C"/>
    <property type="match status" value="1"/>
</dbReference>
<dbReference type="AlphaFoldDB" id="A0A1W1WA89"/>
<comment type="similarity">
    <text evidence="11 13">In the C-terminal section; belongs to the helicase family. RecG subfamily.</text>
</comment>
<dbReference type="OrthoDB" id="9804325at2"/>
<keyword evidence="5 13" id="KW-0378">Hydrolase</keyword>
<evidence type="ECO:0000256" key="2">
    <source>
        <dbReference type="ARBA" id="ARBA00022490"/>
    </source>
</evidence>
<evidence type="ECO:0000256" key="13">
    <source>
        <dbReference type="HAMAP-Rule" id="MF_00969"/>
    </source>
</evidence>
<dbReference type="NCBIfam" id="TIGR00580">
    <property type="entry name" value="mfd"/>
    <property type="match status" value="1"/>
</dbReference>
<evidence type="ECO:0000313" key="17">
    <source>
        <dbReference type="Proteomes" id="UP000192660"/>
    </source>
</evidence>
<evidence type="ECO:0000256" key="9">
    <source>
        <dbReference type="ARBA" id="ARBA00023204"/>
    </source>
</evidence>
<dbReference type="Pfam" id="PF00270">
    <property type="entry name" value="DEAD"/>
    <property type="match status" value="1"/>
</dbReference>
<dbReference type="HAMAP" id="MF_00969">
    <property type="entry name" value="TRCF"/>
    <property type="match status" value="1"/>
</dbReference>
<dbReference type="GO" id="GO:0005524">
    <property type="term" value="F:ATP binding"/>
    <property type="evidence" value="ECO:0007669"/>
    <property type="project" value="UniProtKB-UniRule"/>
</dbReference>
<evidence type="ECO:0000256" key="7">
    <source>
        <dbReference type="ARBA" id="ARBA00022840"/>
    </source>
</evidence>
<comment type="function">
    <text evidence="13">Couples transcription and DNA repair by recognizing RNA polymerase (RNAP) stalled at DNA lesions. Mediates ATP-dependent release of RNAP and its truncated transcript from the DNA, and recruitment of nucleotide excision repair machinery to the damaged site.</text>
</comment>
<evidence type="ECO:0000259" key="15">
    <source>
        <dbReference type="PROSITE" id="PS51194"/>
    </source>
</evidence>
<dbReference type="InterPro" id="IPR027417">
    <property type="entry name" value="P-loop_NTPase"/>
</dbReference>
<dbReference type="PROSITE" id="PS51192">
    <property type="entry name" value="HELICASE_ATP_BIND_1"/>
    <property type="match status" value="1"/>
</dbReference>
<accession>A0A1W1WA89</accession>
<dbReference type="SMART" id="SM00490">
    <property type="entry name" value="HELICc"/>
    <property type="match status" value="1"/>
</dbReference>
<comment type="similarity">
    <text evidence="10 13">In the N-terminal section; belongs to the UvrB family.</text>
</comment>
<dbReference type="Gene3D" id="3.90.1150.50">
    <property type="entry name" value="Transcription-repair-coupling factor, D7 domain"/>
    <property type="match status" value="1"/>
</dbReference>
<evidence type="ECO:0000256" key="12">
    <source>
        <dbReference type="ARBA" id="ARBA00070128"/>
    </source>
</evidence>
<dbReference type="Pfam" id="PF17757">
    <property type="entry name" value="UvrB_inter"/>
    <property type="match status" value="1"/>
</dbReference>
<dbReference type="InterPro" id="IPR004576">
    <property type="entry name" value="Mfd"/>
</dbReference>
<dbReference type="GO" id="GO:0000716">
    <property type="term" value="P:transcription-coupled nucleotide-excision repair, DNA damage recognition"/>
    <property type="evidence" value="ECO:0007669"/>
    <property type="project" value="UniProtKB-UniRule"/>
</dbReference>
<evidence type="ECO:0000256" key="5">
    <source>
        <dbReference type="ARBA" id="ARBA00022801"/>
    </source>
</evidence>
<organism evidence="16 17">
    <name type="scientific">Sulfobacillus thermosulfidooxidans (strain DSM 9293 / VKM B-1269 / AT-1)</name>
    <dbReference type="NCBI Taxonomy" id="929705"/>
    <lineage>
        <taxon>Bacteria</taxon>
        <taxon>Bacillati</taxon>
        <taxon>Bacillota</taxon>
        <taxon>Clostridia</taxon>
        <taxon>Eubacteriales</taxon>
        <taxon>Clostridiales Family XVII. Incertae Sedis</taxon>
        <taxon>Sulfobacillus</taxon>
    </lineage>
</organism>
<dbReference type="GO" id="GO:0016787">
    <property type="term" value="F:hydrolase activity"/>
    <property type="evidence" value="ECO:0007669"/>
    <property type="project" value="UniProtKB-KW"/>
</dbReference>
<evidence type="ECO:0000256" key="10">
    <source>
        <dbReference type="ARBA" id="ARBA00061104"/>
    </source>
</evidence>
<dbReference type="EC" id="3.6.4.-" evidence="13"/>
<dbReference type="InterPro" id="IPR041471">
    <property type="entry name" value="UvrB_inter"/>
</dbReference>
<dbReference type="SMART" id="SM01058">
    <property type="entry name" value="CarD_TRCF"/>
    <property type="match status" value="1"/>
</dbReference>